<evidence type="ECO:0000259" key="8">
    <source>
        <dbReference type="Pfam" id="PF01979"/>
    </source>
</evidence>
<dbReference type="PANTHER" id="PTHR11113:SF14">
    <property type="entry name" value="N-ACETYLGLUCOSAMINE-6-PHOSPHATE DEACETYLASE"/>
    <property type="match status" value="1"/>
</dbReference>
<dbReference type="Gene3D" id="2.30.40.10">
    <property type="entry name" value="Urease, subunit C, domain 1"/>
    <property type="match status" value="1"/>
</dbReference>
<reference evidence="9 10" key="1">
    <citation type="journal article" date="2019" name="Nat. Microbiol.">
        <title>Genomic variation and strain-specific functional adaptation in the human gut microbiome during early life.</title>
        <authorList>
            <person name="Vatanen T."/>
            <person name="Plichta D.R."/>
            <person name="Somani J."/>
            <person name="Munch P.C."/>
            <person name="Arthur T.D."/>
            <person name="Hall A.B."/>
            <person name="Rudolf S."/>
            <person name="Oakeley E.J."/>
            <person name="Ke X."/>
            <person name="Young R.A."/>
            <person name="Haiser H.J."/>
            <person name="Kolde R."/>
            <person name="Yassour M."/>
            <person name="Luopajarvi K."/>
            <person name="Siljander H."/>
            <person name="Virtanen S.M."/>
            <person name="Ilonen J."/>
            <person name="Uibo R."/>
            <person name="Tillmann V."/>
            <person name="Mokurov S."/>
            <person name="Dorshakova N."/>
            <person name="Porter J.A."/>
            <person name="McHardy A.C."/>
            <person name="Lahdesmaki H."/>
            <person name="Vlamakis H."/>
            <person name="Huttenhower C."/>
            <person name="Knip M."/>
            <person name="Xavier R.J."/>
        </authorList>
    </citation>
    <scope>NUCLEOTIDE SEQUENCE [LARGE SCALE GENOMIC DNA]</scope>
    <source>
        <strain evidence="9 10">RJX1047</strain>
    </source>
</reference>
<dbReference type="EMBL" id="SLTU01000002">
    <property type="protein sequence ID" value="TDA73615.1"/>
    <property type="molecule type" value="Genomic_DNA"/>
</dbReference>
<dbReference type="SUPFAM" id="SSF51338">
    <property type="entry name" value="Composite domain of metallo-dependent hydrolases"/>
    <property type="match status" value="1"/>
</dbReference>
<dbReference type="CDD" id="cd00854">
    <property type="entry name" value="NagA"/>
    <property type="match status" value="1"/>
</dbReference>
<proteinExistence type="inferred from homology"/>
<evidence type="ECO:0000256" key="1">
    <source>
        <dbReference type="ARBA" id="ARBA00010716"/>
    </source>
</evidence>
<keyword evidence="4 5" id="KW-0119">Carbohydrate metabolism</keyword>
<comment type="caution">
    <text evidence="9">The sequence shown here is derived from an EMBL/GenBank/DDBJ whole genome shotgun (WGS) entry which is preliminary data.</text>
</comment>
<feature type="binding site" evidence="7">
    <location>
        <position position="214"/>
    </location>
    <ligand>
        <name>Zn(2+)</name>
        <dbReference type="ChEBI" id="CHEBI:29105"/>
    </ligand>
</feature>
<dbReference type="GO" id="GO:0008448">
    <property type="term" value="F:N-acetylglucosamine-6-phosphate deacetylase activity"/>
    <property type="evidence" value="ECO:0007669"/>
    <property type="project" value="UniProtKB-EC"/>
</dbReference>
<dbReference type="PANTHER" id="PTHR11113">
    <property type="entry name" value="N-ACETYLGLUCOSAMINE-6-PHOSPHATE DEACETYLASE"/>
    <property type="match status" value="1"/>
</dbReference>
<evidence type="ECO:0000256" key="7">
    <source>
        <dbReference type="PIRSR" id="PIRSR038994-3"/>
    </source>
</evidence>
<sequence>MLTQIINGKIFTPQGWLDEGSVLIRDNKILEVTNCDLALIGAKLIDAKGMYIVPGYVCMHAHGGGGHDFNECTEEAFRAAIRAHQKHGATSIFPTLSSSPFSEIRKAVAVCETLMNEKDSPVLGLHVEGPYLNPKRAGEQFAGKLKNPDKEEYTSLLESTDCIKRWDASPELPGALEFARYLKSKGVLVAVSHTESEYEGIKAAFEAGFTHTAHFYNGMPGFHKCREYKYEGTVESVYLTDGMTIELIADGIHLPATILRLAYKLKRVEKTCLVTDALAYAAADGMEITDPNVIIEDGVCKMADHSSLAGSIATMDVLVRTMVKAGIPLADAVRMASETPARIMGVDDRKGALQKDMDADVLILDRELNIRAAWAMGRLVEDTNTLF</sequence>
<dbReference type="InterPro" id="IPR032466">
    <property type="entry name" value="Metal_Hydrolase"/>
</dbReference>
<feature type="domain" description="Amidohydrolase-related" evidence="8">
    <location>
        <begin position="51"/>
        <end position="374"/>
    </location>
</feature>
<dbReference type="InterPro" id="IPR006680">
    <property type="entry name" value="Amidohydro-rel"/>
</dbReference>
<dbReference type="EC" id="3.5.1.25" evidence="9"/>
<dbReference type="GO" id="GO:0006046">
    <property type="term" value="P:N-acetylglucosamine catabolic process"/>
    <property type="evidence" value="ECO:0007669"/>
    <property type="project" value="TreeGrafter"/>
</dbReference>
<evidence type="ECO:0000313" key="9">
    <source>
        <dbReference type="EMBL" id="TDA73615.1"/>
    </source>
</evidence>
<dbReference type="Proteomes" id="UP000294527">
    <property type="component" value="Unassembled WGS sequence"/>
</dbReference>
<comment type="cofactor">
    <cofactor evidence="7">
        <name>a divalent metal cation</name>
        <dbReference type="ChEBI" id="CHEBI:60240"/>
    </cofactor>
    <text evidence="7">Binds 1 divalent metal cation per subunit.</text>
</comment>
<evidence type="ECO:0000256" key="3">
    <source>
        <dbReference type="ARBA" id="ARBA00022801"/>
    </source>
</evidence>
<evidence type="ECO:0000313" key="10">
    <source>
        <dbReference type="Proteomes" id="UP000294527"/>
    </source>
</evidence>
<dbReference type="NCBIfam" id="TIGR00221">
    <property type="entry name" value="nagA"/>
    <property type="match status" value="1"/>
</dbReference>
<dbReference type="AlphaFoldDB" id="A0A4R4GDC7"/>
<evidence type="ECO:0000256" key="4">
    <source>
        <dbReference type="ARBA" id="ARBA00023277"/>
    </source>
</evidence>
<dbReference type="Gene3D" id="3.20.20.140">
    <property type="entry name" value="Metal-dependent hydrolases"/>
    <property type="match status" value="1"/>
</dbReference>
<dbReference type="PIRSF" id="PIRSF038994">
    <property type="entry name" value="NagA"/>
    <property type="match status" value="1"/>
</dbReference>
<feature type="binding site" evidence="7">
    <location>
        <position position="128"/>
    </location>
    <ligand>
        <name>Zn(2+)</name>
        <dbReference type="ChEBI" id="CHEBI:29105"/>
    </ligand>
</feature>
<keyword evidence="3 5" id="KW-0378">Hydrolase</keyword>
<dbReference type="FunFam" id="3.20.20.140:FF:000004">
    <property type="entry name" value="N-acetylglucosamine-6-phosphate deacetylase"/>
    <property type="match status" value="1"/>
</dbReference>
<feature type="binding site" evidence="7">
    <location>
        <position position="193"/>
    </location>
    <ligand>
        <name>Zn(2+)</name>
        <dbReference type="ChEBI" id="CHEBI:29105"/>
    </ligand>
</feature>
<dbReference type="InterPro" id="IPR011059">
    <property type="entry name" value="Metal-dep_hydrolase_composite"/>
</dbReference>
<feature type="active site" description="Proton donor/acceptor" evidence="6">
    <location>
        <position position="276"/>
    </location>
</feature>
<dbReference type="InterPro" id="IPR003764">
    <property type="entry name" value="GlcNAc_6-P_deAcase"/>
</dbReference>
<organism evidence="9 10">
    <name type="scientific">Phocaeicola dorei</name>
    <dbReference type="NCBI Taxonomy" id="357276"/>
    <lineage>
        <taxon>Bacteria</taxon>
        <taxon>Pseudomonadati</taxon>
        <taxon>Bacteroidota</taxon>
        <taxon>Bacteroidia</taxon>
        <taxon>Bacteroidales</taxon>
        <taxon>Bacteroidaceae</taxon>
        <taxon>Phocaeicola</taxon>
    </lineage>
</organism>
<dbReference type="SUPFAM" id="SSF51556">
    <property type="entry name" value="Metallo-dependent hydrolases"/>
    <property type="match status" value="1"/>
</dbReference>
<dbReference type="RefSeq" id="WP_132140929.1">
    <property type="nucleotide sequence ID" value="NZ_SLTU01000002.1"/>
</dbReference>
<accession>A0A4R4GDC7</accession>
<keyword evidence="2 7" id="KW-0479">Metal-binding</keyword>
<dbReference type="GO" id="GO:0046872">
    <property type="term" value="F:metal ion binding"/>
    <property type="evidence" value="ECO:0007669"/>
    <property type="project" value="UniProtKB-KW"/>
</dbReference>
<evidence type="ECO:0000256" key="5">
    <source>
        <dbReference type="PIRNR" id="PIRNR038994"/>
    </source>
</evidence>
<evidence type="ECO:0000256" key="6">
    <source>
        <dbReference type="PIRSR" id="PIRSR038994-1"/>
    </source>
</evidence>
<gene>
    <name evidence="9" type="primary">nagA</name>
    <name evidence="9" type="ORF">E1I98_19985</name>
</gene>
<protein>
    <submittedName>
        <fullName evidence="9">N-acetylglucosamine-6-phosphate deacetylase</fullName>
        <ecNumber evidence="9">3.5.1.25</ecNumber>
    </submittedName>
</protein>
<name>A0A4R4GDC7_9BACT</name>
<evidence type="ECO:0000256" key="2">
    <source>
        <dbReference type="ARBA" id="ARBA00022723"/>
    </source>
</evidence>
<comment type="similarity">
    <text evidence="1 5">Belongs to the metallo-dependent hydrolases superfamily. NagA family.</text>
</comment>
<dbReference type="Pfam" id="PF01979">
    <property type="entry name" value="Amidohydro_1"/>
    <property type="match status" value="1"/>
</dbReference>